<dbReference type="GO" id="GO:0002949">
    <property type="term" value="P:tRNA threonylcarbamoyladenosine modification"/>
    <property type="evidence" value="ECO:0007669"/>
    <property type="project" value="InterPro"/>
</dbReference>
<comment type="caution">
    <text evidence="11">The sequence shown here is derived from an EMBL/GenBank/DDBJ whole genome shotgun (WGS) entry which is preliminary data.</text>
</comment>
<evidence type="ECO:0000313" key="11">
    <source>
        <dbReference type="EMBL" id="MDF9407960.1"/>
    </source>
</evidence>
<evidence type="ECO:0000256" key="10">
    <source>
        <dbReference type="ARBA" id="ARBA00032441"/>
    </source>
</evidence>
<protein>
    <recommendedName>
        <fullName evidence="3">tRNA threonylcarbamoyladenosine biosynthesis protein TsaE</fullName>
    </recommendedName>
    <alternativeName>
        <fullName evidence="10">t(6)A37 threonylcarbamoyladenosine biosynthesis protein TsaE</fullName>
    </alternativeName>
</protein>
<dbReference type="AlphaFoldDB" id="A0A9X4JTU1"/>
<gene>
    <name evidence="11" type="primary">tsaE</name>
    <name evidence="11" type="ORF">L7E55_06235</name>
</gene>
<dbReference type="PANTHER" id="PTHR33540">
    <property type="entry name" value="TRNA THREONYLCARBAMOYLADENOSINE BIOSYNTHESIS PROTEIN TSAE"/>
    <property type="match status" value="1"/>
</dbReference>
<comment type="similarity">
    <text evidence="2">Belongs to the TsaE family.</text>
</comment>
<reference evidence="11" key="1">
    <citation type="submission" date="2022-02" db="EMBL/GenBank/DDBJ databases">
        <authorList>
            <person name="Leng L."/>
        </authorList>
    </citation>
    <scope>NUCLEOTIDE SEQUENCE</scope>
    <source>
        <strain evidence="11">JI</strain>
    </source>
</reference>
<keyword evidence="6" id="KW-0479">Metal-binding</keyword>
<dbReference type="Proteomes" id="UP001154312">
    <property type="component" value="Unassembled WGS sequence"/>
</dbReference>
<evidence type="ECO:0000256" key="3">
    <source>
        <dbReference type="ARBA" id="ARBA00019010"/>
    </source>
</evidence>
<evidence type="ECO:0000256" key="2">
    <source>
        <dbReference type="ARBA" id="ARBA00007599"/>
    </source>
</evidence>
<keyword evidence="5" id="KW-0819">tRNA processing</keyword>
<sequence>MPVIKTTTPKETACVGKKLGALLRPGDVVCLNGDLGAGKTRFAQGVACGMGVDGPVTSPTFTIINEYLGRLPLYHMDFYRLEDALELEDLGYEEYFYGSGVTVIEWPERVAELLPAVRLDIFIDRSPESEEARNISFVPYGDDLTGMVEELMGLVCVGD</sequence>
<dbReference type="GO" id="GO:0005737">
    <property type="term" value="C:cytoplasm"/>
    <property type="evidence" value="ECO:0007669"/>
    <property type="project" value="UniProtKB-SubCell"/>
</dbReference>
<comment type="subcellular location">
    <subcellularLocation>
        <location evidence="1">Cytoplasm</location>
    </subcellularLocation>
</comment>
<dbReference type="GO" id="GO:0005524">
    <property type="term" value="F:ATP binding"/>
    <property type="evidence" value="ECO:0007669"/>
    <property type="project" value="UniProtKB-KW"/>
</dbReference>
<evidence type="ECO:0000256" key="6">
    <source>
        <dbReference type="ARBA" id="ARBA00022723"/>
    </source>
</evidence>
<organism evidence="11 12">
    <name type="scientific">Pelotomaculum isophthalicicum JI</name>
    <dbReference type="NCBI Taxonomy" id="947010"/>
    <lineage>
        <taxon>Bacteria</taxon>
        <taxon>Bacillati</taxon>
        <taxon>Bacillota</taxon>
        <taxon>Clostridia</taxon>
        <taxon>Eubacteriales</taxon>
        <taxon>Desulfotomaculaceae</taxon>
        <taxon>Pelotomaculum</taxon>
    </lineage>
</organism>
<dbReference type="PANTHER" id="PTHR33540:SF2">
    <property type="entry name" value="TRNA THREONYLCARBAMOYLADENOSINE BIOSYNTHESIS PROTEIN TSAE"/>
    <property type="match status" value="1"/>
</dbReference>
<dbReference type="NCBIfam" id="TIGR00150">
    <property type="entry name" value="T6A_YjeE"/>
    <property type="match status" value="1"/>
</dbReference>
<dbReference type="Gene3D" id="3.40.50.300">
    <property type="entry name" value="P-loop containing nucleotide triphosphate hydrolases"/>
    <property type="match status" value="1"/>
</dbReference>
<dbReference type="InterPro" id="IPR027417">
    <property type="entry name" value="P-loop_NTPase"/>
</dbReference>
<evidence type="ECO:0000256" key="7">
    <source>
        <dbReference type="ARBA" id="ARBA00022741"/>
    </source>
</evidence>
<evidence type="ECO:0000256" key="8">
    <source>
        <dbReference type="ARBA" id="ARBA00022840"/>
    </source>
</evidence>
<keyword evidence="7" id="KW-0547">Nucleotide-binding</keyword>
<keyword evidence="9" id="KW-0460">Magnesium</keyword>
<evidence type="ECO:0000256" key="9">
    <source>
        <dbReference type="ARBA" id="ARBA00022842"/>
    </source>
</evidence>
<keyword evidence="8" id="KW-0067">ATP-binding</keyword>
<dbReference type="RefSeq" id="WP_277443215.1">
    <property type="nucleotide sequence ID" value="NZ_JAKOAV010000008.1"/>
</dbReference>
<evidence type="ECO:0000256" key="5">
    <source>
        <dbReference type="ARBA" id="ARBA00022694"/>
    </source>
</evidence>
<evidence type="ECO:0000313" key="12">
    <source>
        <dbReference type="Proteomes" id="UP001154312"/>
    </source>
</evidence>
<proteinExistence type="inferred from homology"/>
<name>A0A9X4JTU1_9FIRM</name>
<dbReference type="GO" id="GO:0046872">
    <property type="term" value="F:metal ion binding"/>
    <property type="evidence" value="ECO:0007669"/>
    <property type="project" value="UniProtKB-KW"/>
</dbReference>
<dbReference type="InterPro" id="IPR003442">
    <property type="entry name" value="T6A_TsaE"/>
</dbReference>
<keyword evidence="12" id="KW-1185">Reference proteome</keyword>
<keyword evidence="4" id="KW-0963">Cytoplasm</keyword>
<dbReference type="Pfam" id="PF02367">
    <property type="entry name" value="TsaE"/>
    <property type="match status" value="1"/>
</dbReference>
<evidence type="ECO:0000256" key="4">
    <source>
        <dbReference type="ARBA" id="ARBA00022490"/>
    </source>
</evidence>
<dbReference type="SUPFAM" id="SSF52540">
    <property type="entry name" value="P-loop containing nucleoside triphosphate hydrolases"/>
    <property type="match status" value="1"/>
</dbReference>
<evidence type="ECO:0000256" key="1">
    <source>
        <dbReference type="ARBA" id="ARBA00004496"/>
    </source>
</evidence>
<accession>A0A9X4JTU1</accession>
<dbReference type="EMBL" id="JAKOAV010000008">
    <property type="protein sequence ID" value="MDF9407960.1"/>
    <property type="molecule type" value="Genomic_DNA"/>
</dbReference>